<reference evidence="3" key="1">
    <citation type="submission" date="2017-09" db="EMBL/GenBank/DDBJ databases">
        <title>Depth-based differentiation of microbial function through sediment-hosted aquifers and enrichment of novel symbionts in the deep terrestrial subsurface.</title>
        <authorList>
            <person name="Probst A.J."/>
            <person name="Ladd B."/>
            <person name="Jarett J.K."/>
            <person name="Geller-Mcgrath D.E."/>
            <person name="Sieber C.M.K."/>
            <person name="Emerson J.B."/>
            <person name="Anantharaman K."/>
            <person name="Thomas B.C."/>
            <person name="Malmstrom R."/>
            <person name="Stieglmeier M."/>
            <person name="Klingl A."/>
            <person name="Woyke T."/>
            <person name="Ryan C.M."/>
            <person name="Banfield J.F."/>
        </authorList>
    </citation>
    <scope>NUCLEOTIDE SEQUENCE [LARGE SCALE GENOMIC DNA]</scope>
</reference>
<proteinExistence type="predicted"/>
<dbReference type="InterPro" id="IPR056670">
    <property type="entry name" value="DUF7768"/>
</dbReference>
<dbReference type="Pfam" id="PF24963">
    <property type="entry name" value="DUF7768"/>
    <property type="match status" value="1"/>
</dbReference>
<accession>A0A2H0TDT7</accession>
<dbReference type="Proteomes" id="UP000231503">
    <property type="component" value="Unassembled WGS sequence"/>
</dbReference>
<evidence type="ECO:0000313" key="3">
    <source>
        <dbReference type="Proteomes" id="UP000231503"/>
    </source>
</evidence>
<dbReference type="AlphaFoldDB" id="A0A2H0TDT7"/>
<evidence type="ECO:0000259" key="1">
    <source>
        <dbReference type="Pfam" id="PF24963"/>
    </source>
</evidence>
<name>A0A2H0TDT7_9BACT</name>
<protein>
    <recommendedName>
        <fullName evidence="1">DUF7768 domain-containing protein</fullName>
    </recommendedName>
</protein>
<organism evidence="2 3">
    <name type="scientific">Candidatus Niyogibacteria bacterium CG10_big_fil_rev_8_21_14_0_10_46_36</name>
    <dbReference type="NCBI Taxonomy" id="1974726"/>
    <lineage>
        <taxon>Bacteria</taxon>
        <taxon>Candidatus Niyogiibacteriota</taxon>
    </lineage>
</organism>
<dbReference type="EMBL" id="PFCO01000003">
    <property type="protein sequence ID" value="PIR69706.1"/>
    <property type="molecule type" value="Genomic_DNA"/>
</dbReference>
<evidence type="ECO:0000313" key="2">
    <source>
        <dbReference type="EMBL" id="PIR69706.1"/>
    </source>
</evidence>
<feature type="domain" description="DUF7768" evidence="1">
    <location>
        <begin position="2"/>
        <end position="102"/>
    </location>
</feature>
<comment type="caution">
    <text evidence="2">The sequence shown here is derived from an EMBL/GenBank/DDBJ whole genome shotgun (WGS) entry which is preliminary data.</text>
</comment>
<sequence length="112" mass="12656">MKRVIVESPLAGDVEKNIRYARACMRDCILRGEAPFASHLLYAQEGILDDGIPEERMLGIHAGQSWGSVAEAIVVYIDYGISKGMSYSIEHYKQLSIPIEYRALYMNEEKNT</sequence>
<gene>
    <name evidence="2" type="ORF">COU47_01310</name>
</gene>